<evidence type="ECO:0000256" key="5">
    <source>
        <dbReference type="PROSITE-ProRule" id="PRU01248"/>
    </source>
</evidence>
<dbReference type="OrthoDB" id="9789256at2"/>
<evidence type="ECO:0000256" key="3">
    <source>
        <dbReference type="ARBA" id="ARBA00023125"/>
    </source>
</evidence>
<dbReference type="InterPro" id="IPR011010">
    <property type="entry name" value="DNA_brk_join_enz"/>
</dbReference>
<dbReference type="InterPro" id="IPR050090">
    <property type="entry name" value="Tyrosine_recombinase_XerCD"/>
</dbReference>
<dbReference type="InterPro" id="IPR013762">
    <property type="entry name" value="Integrase-like_cat_sf"/>
</dbReference>
<keyword evidence="3 5" id="KW-0238">DNA-binding</keyword>
<proteinExistence type="inferred from homology"/>
<dbReference type="InterPro" id="IPR044068">
    <property type="entry name" value="CB"/>
</dbReference>
<dbReference type="InterPro" id="IPR025269">
    <property type="entry name" value="SAM-like_dom"/>
</dbReference>
<evidence type="ECO:0000256" key="1">
    <source>
        <dbReference type="ARBA" id="ARBA00008857"/>
    </source>
</evidence>
<protein>
    <submittedName>
        <fullName evidence="8">Integrase</fullName>
    </submittedName>
</protein>
<feature type="domain" description="Tyr recombinase" evidence="6">
    <location>
        <begin position="167"/>
        <end position="333"/>
    </location>
</feature>
<evidence type="ECO:0000259" key="6">
    <source>
        <dbReference type="PROSITE" id="PS51898"/>
    </source>
</evidence>
<dbReference type="EMBL" id="AP021875">
    <property type="protein sequence ID" value="BBO76153.1"/>
    <property type="molecule type" value="Genomic_DNA"/>
</dbReference>
<feature type="domain" description="Core-binding (CB)" evidence="7">
    <location>
        <begin position="58"/>
        <end position="144"/>
    </location>
</feature>
<dbReference type="Pfam" id="PF13102">
    <property type="entry name" value="Phage_int_SAM_5"/>
    <property type="match status" value="1"/>
</dbReference>
<dbReference type="InterPro" id="IPR010998">
    <property type="entry name" value="Integrase_recombinase_N"/>
</dbReference>
<dbReference type="PROSITE" id="PS51900">
    <property type="entry name" value="CB"/>
    <property type="match status" value="1"/>
</dbReference>
<name>A0A5K7Z8G9_9BACT</name>
<organism evidence="8 9">
    <name type="scientific">Desulfosarcina widdelii</name>
    <dbReference type="NCBI Taxonomy" id="947919"/>
    <lineage>
        <taxon>Bacteria</taxon>
        <taxon>Pseudomonadati</taxon>
        <taxon>Thermodesulfobacteriota</taxon>
        <taxon>Desulfobacteria</taxon>
        <taxon>Desulfobacterales</taxon>
        <taxon>Desulfosarcinaceae</taxon>
        <taxon>Desulfosarcina</taxon>
    </lineage>
</organism>
<dbReference type="CDD" id="cd00796">
    <property type="entry name" value="INT_Rci_Hp1_C"/>
    <property type="match status" value="1"/>
</dbReference>
<dbReference type="SUPFAM" id="SSF56349">
    <property type="entry name" value="DNA breaking-rejoining enzymes"/>
    <property type="match status" value="1"/>
</dbReference>
<dbReference type="Proteomes" id="UP000427769">
    <property type="component" value="Chromosome"/>
</dbReference>
<dbReference type="InterPro" id="IPR002104">
    <property type="entry name" value="Integrase_catalytic"/>
</dbReference>
<accession>A0A5K7Z8G9</accession>
<evidence type="ECO:0000256" key="2">
    <source>
        <dbReference type="ARBA" id="ARBA00022908"/>
    </source>
</evidence>
<keyword evidence="2" id="KW-0229">DNA integration</keyword>
<evidence type="ECO:0000256" key="4">
    <source>
        <dbReference type="ARBA" id="ARBA00023172"/>
    </source>
</evidence>
<reference evidence="8 9" key="1">
    <citation type="submission" date="2019-11" db="EMBL/GenBank/DDBJ databases">
        <title>Comparative genomics of hydrocarbon-degrading Desulfosarcina strains.</title>
        <authorList>
            <person name="Watanabe M."/>
            <person name="Kojima H."/>
            <person name="Fukui M."/>
        </authorList>
    </citation>
    <scope>NUCLEOTIDE SEQUENCE [LARGE SCALE GENOMIC DNA]</scope>
    <source>
        <strain evidence="8 9">PP31</strain>
    </source>
</reference>
<dbReference type="RefSeq" id="WP_155305007.1">
    <property type="nucleotide sequence ID" value="NZ_AP021875.1"/>
</dbReference>
<dbReference type="GO" id="GO:0006310">
    <property type="term" value="P:DNA recombination"/>
    <property type="evidence" value="ECO:0007669"/>
    <property type="project" value="UniProtKB-KW"/>
</dbReference>
<comment type="similarity">
    <text evidence="1">Belongs to the 'phage' integrase family.</text>
</comment>
<dbReference type="KEGG" id="dwd:DSCW_35700"/>
<evidence type="ECO:0000259" key="7">
    <source>
        <dbReference type="PROSITE" id="PS51900"/>
    </source>
</evidence>
<gene>
    <name evidence="8" type="ORF">DSCW_35700</name>
</gene>
<dbReference type="PROSITE" id="PS51898">
    <property type="entry name" value="TYR_RECOMBINASE"/>
    <property type="match status" value="1"/>
</dbReference>
<dbReference type="PANTHER" id="PTHR30349:SF64">
    <property type="entry name" value="PROPHAGE INTEGRASE INTD-RELATED"/>
    <property type="match status" value="1"/>
</dbReference>
<keyword evidence="4" id="KW-0233">DNA recombination</keyword>
<dbReference type="PANTHER" id="PTHR30349">
    <property type="entry name" value="PHAGE INTEGRASE-RELATED"/>
    <property type="match status" value="1"/>
</dbReference>
<dbReference type="GO" id="GO:0015074">
    <property type="term" value="P:DNA integration"/>
    <property type="evidence" value="ECO:0007669"/>
    <property type="project" value="UniProtKB-KW"/>
</dbReference>
<evidence type="ECO:0000313" key="9">
    <source>
        <dbReference type="Proteomes" id="UP000427769"/>
    </source>
</evidence>
<sequence length="360" mass="41949">MAKVRKRGKTWQIDYFDPNGKRVRKAFKKKKDAEAELAKRVSLIAEGRYLDVKRECTTVLKVLLDKYEENHKHQPSYKTCKQYFIDDIRSRFGDDTLISNIRYVDLETYRNHLMNTLTKHKKKRSVATVNKAIGCLRHVFTKAVEWEMVESSPFDKGRPLVRKENNKRLRFLTEEEIPKLLNACPVYLRNIVECTLNTGMRRGEVLSLKWDQVRNGFIYLTKTKTNEARQIPINKDLDNLFKRIRKKDHLTTEYVFNYQGTPVADVKKAFATALKKAGIVDFRFHDLRHTFASHFAMRGGSLKDLQELLGHRTMTMTLRYAHLTQEHKKKAVNLLNGLTASKIICHKTVTSQNPSKCSSL</sequence>
<dbReference type="AlphaFoldDB" id="A0A5K7Z8G9"/>
<evidence type="ECO:0000313" key="8">
    <source>
        <dbReference type="EMBL" id="BBO76153.1"/>
    </source>
</evidence>
<keyword evidence="9" id="KW-1185">Reference proteome</keyword>
<dbReference type="Pfam" id="PF00589">
    <property type="entry name" value="Phage_integrase"/>
    <property type="match status" value="1"/>
</dbReference>
<dbReference type="Gene3D" id="1.10.150.130">
    <property type="match status" value="1"/>
</dbReference>
<dbReference type="Gene3D" id="1.10.443.10">
    <property type="entry name" value="Intergrase catalytic core"/>
    <property type="match status" value="1"/>
</dbReference>
<dbReference type="GO" id="GO:0003677">
    <property type="term" value="F:DNA binding"/>
    <property type="evidence" value="ECO:0007669"/>
    <property type="project" value="UniProtKB-UniRule"/>
</dbReference>